<evidence type="ECO:0000313" key="3">
    <source>
        <dbReference type="Proteomes" id="UP000234881"/>
    </source>
</evidence>
<dbReference type="InterPro" id="IPR027373">
    <property type="entry name" value="RHH_dom"/>
</dbReference>
<sequence length="124" mass="14197">MCRLFIGSSASMWECETRSLRIDRMVTSIRLESFFWHVLEDVALRDGLSVTQLITTLYYEAIEAEHNLGNFTSFLRVCCGRFLSLQLSGDVPQDKGVSIKSLDAERILEKERGGWAQQHLQLVK</sequence>
<protein>
    <recommendedName>
        <fullName evidence="1">Ribbon-helix-helix domain-containing protein</fullName>
    </recommendedName>
</protein>
<dbReference type="RefSeq" id="WP_101531785.1">
    <property type="nucleotide sequence ID" value="NZ_JBFHIU010000011.1"/>
</dbReference>
<dbReference type="Gene3D" id="1.10.3990.20">
    <property type="entry name" value="protein bp1543"/>
    <property type="match status" value="1"/>
</dbReference>
<dbReference type="EMBL" id="PKUQ01000001">
    <property type="protein sequence ID" value="PLW78700.1"/>
    <property type="molecule type" value="Genomic_DNA"/>
</dbReference>
<accession>A0A2N5XW37</accession>
<dbReference type="AlphaFoldDB" id="A0A2N5XW37"/>
<feature type="domain" description="Ribbon-helix-helix" evidence="1">
    <location>
        <begin position="15"/>
        <end position="81"/>
    </location>
</feature>
<dbReference type="InterPro" id="IPR038268">
    <property type="entry name" value="RHH_sf"/>
</dbReference>
<gene>
    <name evidence="2" type="ORF">C0081_00150</name>
</gene>
<keyword evidence="3" id="KW-1185">Reference proteome</keyword>
<evidence type="ECO:0000313" key="2">
    <source>
        <dbReference type="EMBL" id="PLW78700.1"/>
    </source>
</evidence>
<evidence type="ECO:0000259" key="1">
    <source>
        <dbReference type="Pfam" id="PF13467"/>
    </source>
</evidence>
<comment type="caution">
    <text evidence="2">The sequence shown here is derived from an EMBL/GenBank/DDBJ whole genome shotgun (WGS) entry which is preliminary data.</text>
</comment>
<reference evidence="2 3" key="1">
    <citation type="submission" date="2018-01" db="EMBL/GenBank/DDBJ databases">
        <title>The draft genome sequence of Cohaesibacter sp. H1304.</title>
        <authorList>
            <person name="Wang N.-N."/>
            <person name="Du Z.-J."/>
        </authorList>
    </citation>
    <scope>NUCLEOTIDE SEQUENCE [LARGE SCALE GENOMIC DNA]</scope>
    <source>
        <strain evidence="2 3">H1304</strain>
    </source>
</reference>
<name>A0A2N5XW37_9HYPH</name>
<dbReference type="Proteomes" id="UP000234881">
    <property type="component" value="Unassembled WGS sequence"/>
</dbReference>
<dbReference type="OrthoDB" id="5458732at2"/>
<dbReference type="Pfam" id="PF13467">
    <property type="entry name" value="RHH_4"/>
    <property type="match status" value="1"/>
</dbReference>
<proteinExistence type="predicted"/>
<organism evidence="2 3">
    <name type="scientific">Cohaesibacter celericrescens</name>
    <dbReference type="NCBI Taxonomy" id="2067669"/>
    <lineage>
        <taxon>Bacteria</taxon>
        <taxon>Pseudomonadati</taxon>
        <taxon>Pseudomonadota</taxon>
        <taxon>Alphaproteobacteria</taxon>
        <taxon>Hyphomicrobiales</taxon>
        <taxon>Cohaesibacteraceae</taxon>
    </lineage>
</organism>